<comment type="caution">
    <text evidence="2">The sequence shown here is derived from an EMBL/GenBank/DDBJ whole genome shotgun (WGS) entry which is preliminary data.</text>
</comment>
<dbReference type="Pfam" id="PF15060">
    <property type="entry name" value="PPDFL"/>
    <property type="match status" value="1"/>
</dbReference>
<name>A0A8T2JFJ2_9PIPI</name>
<evidence type="ECO:0000313" key="3">
    <source>
        <dbReference type="Proteomes" id="UP000812440"/>
    </source>
</evidence>
<dbReference type="InterPro" id="IPR026754">
    <property type="entry name" value="PPDPF"/>
</dbReference>
<proteinExistence type="inferred from homology"/>
<organism evidence="2 3">
    <name type="scientific">Hymenochirus boettgeri</name>
    <name type="common">Congo dwarf clawed frog</name>
    <dbReference type="NCBI Taxonomy" id="247094"/>
    <lineage>
        <taxon>Eukaryota</taxon>
        <taxon>Metazoa</taxon>
        <taxon>Chordata</taxon>
        <taxon>Craniata</taxon>
        <taxon>Vertebrata</taxon>
        <taxon>Euteleostomi</taxon>
        <taxon>Amphibia</taxon>
        <taxon>Batrachia</taxon>
        <taxon>Anura</taxon>
        <taxon>Pipoidea</taxon>
        <taxon>Pipidae</taxon>
        <taxon>Pipinae</taxon>
        <taxon>Hymenochirus</taxon>
    </lineage>
</organism>
<keyword evidence="3" id="KW-1185">Reference proteome</keyword>
<evidence type="ECO:0000256" key="1">
    <source>
        <dbReference type="ARBA" id="ARBA00006609"/>
    </source>
</evidence>
<comment type="similarity">
    <text evidence="1">Belongs to the PPDPF family.</text>
</comment>
<dbReference type="PANTHER" id="PTHR14572">
    <property type="entry name" value="PANCREATIC PROGENITOR CELL DIFFERENTIATION AND PROLIFERATION FACTOR"/>
    <property type="match status" value="1"/>
</dbReference>
<dbReference type="EMBL" id="JAACNH010000005">
    <property type="protein sequence ID" value="KAG8442070.1"/>
    <property type="molecule type" value="Genomic_DNA"/>
</dbReference>
<dbReference type="OrthoDB" id="8543092at2759"/>
<protein>
    <recommendedName>
        <fullName evidence="4">Pancreatic progenitor cell differentiation and proliferation factor-like protein</fullName>
    </recommendedName>
</protein>
<evidence type="ECO:0008006" key="4">
    <source>
        <dbReference type="Google" id="ProtNLM"/>
    </source>
</evidence>
<dbReference type="Proteomes" id="UP000812440">
    <property type="component" value="Chromosome 6"/>
</dbReference>
<gene>
    <name evidence="2" type="ORF">GDO86_011023</name>
</gene>
<sequence length="107" mass="12170">MASVPSAGCLLARNQFYRVRMNSESSDSSHNSDLGLPVENEQTHRGLPDLIEKCWWIKNFFHCEQVPCTPVQINISSTRFARCPLDYGSLLYISRSQTRSGPVRRIP</sequence>
<dbReference type="GO" id="GO:0030154">
    <property type="term" value="P:cell differentiation"/>
    <property type="evidence" value="ECO:0007669"/>
    <property type="project" value="InterPro"/>
</dbReference>
<evidence type="ECO:0000313" key="2">
    <source>
        <dbReference type="EMBL" id="KAG8442070.1"/>
    </source>
</evidence>
<accession>A0A8T2JFJ2</accession>
<dbReference type="AlphaFoldDB" id="A0A8T2JFJ2"/>
<reference evidence="2" key="1">
    <citation type="thesis" date="2020" institute="ProQuest LLC" country="789 East Eisenhower Parkway, Ann Arbor, MI, USA">
        <title>Comparative Genomics and Chromosome Evolution.</title>
        <authorList>
            <person name="Mudd A.B."/>
        </authorList>
    </citation>
    <scope>NUCLEOTIDE SEQUENCE</scope>
    <source>
        <strain evidence="2">Female2</strain>
        <tissue evidence="2">Blood</tissue>
    </source>
</reference>